<organism evidence="1 2">
    <name type="scientific">Mya arenaria</name>
    <name type="common">Soft-shell clam</name>
    <dbReference type="NCBI Taxonomy" id="6604"/>
    <lineage>
        <taxon>Eukaryota</taxon>
        <taxon>Metazoa</taxon>
        <taxon>Spiralia</taxon>
        <taxon>Lophotrochozoa</taxon>
        <taxon>Mollusca</taxon>
        <taxon>Bivalvia</taxon>
        <taxon>Autobranchia</taxon>
        <taxon>Heteroconchia</taxon>
        <taxon>Euheterodonta</taxon>
        <taxon>Imparidentia</taxon>
        <taxon>Neoheterodontei</taxon>
        <taxon>Myida</taxon>
        <taxon>Myoidea</taxon>
        <taxon>Myidae</taxon>
        <taxon>Mya</taxon>
    </lineage>
</organism>
<sequence length="251" mass="27118">MRHCSGLVEINFAPVFPNIFKNIGTDCGGVVAAPCDPRAPYRQFDGSCNNLANPSWGMSEHEQNRVVPNDYDDRTDGEQLLCCGEDANDTNCFPVQIPLNDPRFTPGGCMSFPRSIAALGCNNVRQQRNSQTSYIDLSLIYAPNKATADTLRQNVGGDPRVDEQPGLSALHTVFLRAHNAIASGLARVNPHWNDELLYQSGGYAGDCSGRWARASLPFSTSATGTATGSSLREEIRSLGLTMAFAEQNGGM</sequence>
<dbReference type="Gene3D" id="1.10.640.10">
    <property type="entry name" value="Haem peroxidase domain superfamily, animal type"/>
    <property type="match status" value="1"/>
</dbReference>
<gene>
    <name evidence="1" type="ORF">MAR_006980</name>
</gene>
<keyword evidence="2" id="KW-1185">Reference proteome</keyword>
<dbReference type="InterPro" id="IPR037120">
    <property type="entry name" value="Haem_peroxidase_sf_animal"/>
</dbReference>
<name>A0ABY7DB13_MYAAR</name>
<dbReference type="PANTHER" id="PTHR11475:SF143">
    <property type="entry name" value="PUTATIVE-RELATED"/>
    <property type="match status" value="1"/>
</dbReference>
<dbReference type="PROSITE" id="PS50292">
    <property type="entry name" value="PEROXIDASE_3"/>
    <property type="match status" value="1"/>
</dbReference>
<reference evidence="1" key="1">
    <citation type="submission" date="2022-11" db="EMBL/GenBank/DDBJ databases">
        <title>Centuries of genome instability and evolution in soft-shell clam transmissible cancer (bioRxiv).</title>
        <authorList>
            <person name="Hart S.F.M."/>
            <person name="Yonemitsu M.A."/>
            <person name="Giersch R.M."/>
            <person name="Beal B.F."/>
            <person name="Arriagada G."/>
            <person name="Davis B.W."/>
            <person name="Ostrander E.A."/>
            <person name="Goff S.P."/>
            <person name="Metzger M.J."/>
        </authorList>
    </citation>
    <scope>NUCLEOTIDE SEQUENCE</scope>
    <source>
        <strain evidence="1">MELC-2E11</strain>
        <tissue evidence="1">Siphon/mantle</tissue>
    </source>
</reference>
<protein>
    <submittedName>
        <fullName evidence="1">PXDN-like protein</fullName>
    </submittedName>
</protein>
<dbReference type="Proteomes" id="UP001164746">
    <property type="component" value="Chromosome 1"/>
</dbReference>
<dbReference type="Pfam" id="PF03098">
    <property type="entry name" value="An_peroxidase"/>
    <property type="match status" value="2"/>
</dbReference>
<accession>A0ABY7DB13</accession>
<dbReference type="EMBL" id="CP111012">
    <property type="protein sequence ID" value="WAQ94509.1"/>
    <property type="molecule type" value="Genomic_DNA"/>
</dbReference>
<evidence type="ECO:0000313" key="2">
    <source>
        <dbReference type="Proteomes" id="UP001164746"/>
    </source>
</evidence>
<evidence type="ECO:0000313" key="1">
    <source>
        <dbReference type="EMBL" id="WAQ94509.1"/>
    </source>
</evidence>
<dbReference type="InterPro" id="IPR019791">
    <property type="entry name" value="Haem_peroxidase_animal"/>
</dbReference>
<proteinExistence type="predicted"/>
<dbReference type="SUPFAM" id="SSF48113">
    <property type="entry name" value="Heme-dependent peroxidases"/>
    <property type="match status" value="1"/>
</dbReference>
<dbReference type="PANTHER" id="PTHR11475">
    <property type="entry name" value="OXIDASE/PEROXIDASE"/>
    <property type="match status" value="1"/>
</dbReference>
<dbReference type="InterPro" id="IPR010255">
    <property type="entry name" value="Haem_peroxidase_sf"/>
</dbReference>